<dbReference type="Proteomes" id="UP000008177">
    <property type="component" value="Unplaced contigs"/>
</dbReference>
<feature type="region of interest" description="Disordered" evidence="1">
    <location>
        <begin position="1"/>
        <end position="24"/>
    </location>
</feature>
<sequence>MSKVKVQVQGASKGQGLRSQGPATCRPAWDCRDATGIHRRPHCTDSCGEWLPLMQSFRGHLE</sequence>
<feature type="compositionally biased region" description="Polar residues" evidence="1">
    <location>
        <begin position="9"/>
        <end position="22"/>
    </location>
</feature>
<gene>
    <name evidence="2" type="ORF">BofuT4_uP121180.1</name>
</gene>
<evidence type="ECO:0000256" key="1">
    <source>
        <dbReference type="SAM" id="MobiDB-lite"/>
    </source>
</evidence>
<protein>
    <submittedName>
        <fullName evidence="2">Uncharacterized protein</fullName>
    </submittedName>
</protein>
<accession>G2YNA1</accession>
<proteinExistence type="predicted"/>
<evidence type="ECO:0000313" key="3">
    <source>
        <dbReference type="Proteomes" id="UP000008177"/>
    </source>
</evidence>
<name>G2YNA1_BOTF4</name>
<organism evidence="2 3">
    <name type="scientific">Botryotinia fuckeliana (strain T4)</name>
    <name type="common">Noble rot fungus</name>
    <name type="synonym">Botrytis cinerea</name>
    <dbReference type="NCBI Taxonomy" id="999810"/>
    <lineage>
        <taxon>Eukaryota</taxon>
        <taxon>Fungi</taxon>
        <taxon>Dikarya</taxon>
        <taxon>Ascomycota</taxon>
        <taxon>Pezizomycotina</taxon>
        <taxon>Leotiomycetes</taxon>
        <taxon>Helotiales</taxon>
        <taxon>Sclerotiniaceae</taxon>
        <taxon>Botrytis</taxon>
    </lineage>
</organism>
<dbReference type="EMBL" id="FQ790346">
    <property type="protein sequence ID" value="CCD53099.1"/>
    <property type="molecule type" value="Genomic_DNA"/>
</dbReference>
<dbReference type="HOGENOM" id="CLU_2903954_0_0_1"/>
<dbReference type="InParanoid" id="G2YNA1"/>
<dbReference type="AlphaFoldDB" id="G2YNA1"/>
<reference evidence="3" key="1">
    <citation type="journal article" date="2011" name="PLoS Genet.">
        <title>Genomic analysis of the necrotrophic fungal pathogens Sclerotinia sclerotiorum and Botrytis cinerea.</title>
        <authorList>
            <person name="Amselem J."/>
            <person name="Cuomo C.A."/>
            <person name="van Kan J.A."/>
            <person name="Viaud M."/>
            <person name="Benito E.P."/>
            <person name="Couloux A."/>
            <person name="Coutinho P.M."/>
            <person name="de Vries R.P."/>
            <person name="Dyer P.S."/>
            <person name="Fillinger S."/>
            <person name="Fournier E."/>
            <person name="Gout L."/>
            <person name="Hahn M."/>
            <person name="Kohn L."/>
            <person name="Lapalu N."/>
            <person name="Plummer K.M."/>
            <person name="Pradier J.M."/>
            <person name="Quevillon E."/>
            <person name="Sharon A."/>
            <person name="Simon A."/>
            <person name="ten Have A."/>
            <person name="Tudzynski B."/>
            <person name="Tudzynski P."/>
            <person name="Wincker P."/>
            <person name="Andrew M."/>
            <person name="Anthouard V."/>
            <person name="Beever R.E."/>
            <person name="Beffa R."/>
            <person name="Benoit I."/>
            <person name="Bouzid O."/>
            <person name="Brault B."/>
            <person name="Chen Z."/>
            <person name="Choquer M."/>
            <person name="Collemare J."/>
            <person name="Cotton P."/>
            <person name="Danchin E.G."/>
            <person name="Da Silva C."/>
            <person name="Gautier A."/>
            <person name="Giraud C."/>
            <person name="Giraud T."/>
            <person name="Gonzalez C."/>
            <person name="Grossetete S."/>
            <person name="Guldener U."/>
            <person name="Henrissat B."/>
            <person name="Howlett B.J."/>
            <person name="Kodira C."/>
            <person name="Kretschmer M."/>
            <person name="Lappartient A."/>
            <person name="Leroch M."/>
            <person name="Levis C."/>
            <person name="Mauceli E."/>
            <person name="Neuveglise C."/>
            <person name="Oeser B."/>
            <person name="Pearson M."/>
            <person name="Poulain J."/>
            <person name="Poussereau N."/>
            <person name="Quesneville H."/>
            <person name="Rascle C."/>
            <person name="Schumacher J."/>
            <person name="Segurens B."/>
            <person name="Sexton A."/>
            <person name="Silva E."/>
            <person name="Sirven C."/>
            <person name="Soanes D.M."/>
            <person name="Talbot N.J."/>
            <person name="Templeton M."/>
            <person name="Yandava C."/>
            <person name="Yarden O."/>
            <person name="Zeng Q."/>
            <person name="Rollins J.A."/>
            <person name="Lebrun M.H."/>
            <person name="Dickman M."/>
        </authorList>
    </citation>
    <scope>NUCLEOTIDE SEQUENCE [LARGE SCALE GENOMIC DNA]</scope>
    <source>
        <strain evidence="3">T4</strain>
    </source>
</reference>
<evidence type="ECO:0000313" key="2">
    <source>
        <dbReference type="EMBL" id="CCD53099.1"/>
    </source>
</evidence>